<reference evidence="2" key="1">
    <citation type="submission" date="2022-07" db="EMBL/GenBank/DDBJ databases">
        <title>Fungi with potential for degradation of polypropylene.</title>
        <authorList>
            <person name="Gostincar C."/>
        </authorList>
    </citation>
    <scope>NUCLEOTIDE SEQUENCE</scope>
    <source>
        <strain evidence="2">EXF-13308</strain>
    </source>
</reference>
<proteinExistence type="predicted"/>
<comment type="caution">
    <text evidence="2">The sequence shown here is derived from an EMBL/GenBank/DDBJ whole genome shotgun (WGS) entry which is preliminary data.</text>
</comment>
<dbReference type="SUPFAM" id="SSF55729">
    <property type="entry name" value="Acyl-CoA N-acyltransferases (Nat)"/>
    <property type="match status" value="1"/>
</dbReference>
<organism evidence="2 3">
    <name type="scientific">Pleurostoma richardsiae</name>
    <dbReference type="NCBI Taxonomy" id="41990"/>
    <lineage>
        <taxon>Eukaryota</taxon>
        <taxon>Fungi</taxon>
        <taxon>Dikarya</taxon>
        <taxon>Ascomycota</taxon>
        <taxon>Pezizomycotina</taxon>
        <taxon>Sordariomycetes</taxon>
        <taxon>Sordariomycetidae</taxon>
        <taxon>Calosphaeriales</taxon>
        <taxon>Pleurostomataceae</taxon>
        <taxon>Pleurostoma</taxon>
    </lineage>
</organism>
<accession>A0AA38VPN7</accession>
<dbReference type="Pfam" id="PF00583">
    <property type="entry name" value="Acetyltransf_1"/>
    <property type="match status" value="1"/>
</dbReference>
<evidence type="ECO:0000313" key="3">
    <source>
        <dbReference type="Proteomes" id="UP001174694"/>
    </source>
</evidence>
<dbReference type="AlphaFoldDB" id="A0AA38VPN7"/>
<dbReference type="EMBL" id="JANBVO010000017">
    <property type="protein sequence ID" value="KAJ9144103.1"/>
    <property type="molecule type" value="Genomic_DNA"/>
</dbReference>
<protein>
    <recommendedName>
        <fullName evidence="1">N-acetyltransferase domain-containing protein</fullName>
    </recommendedName>
</protein>
<feature type="domain" description="N-acetyltransferase" evidence="1">
    <location>
        <begin position="48"/>
        <end position="209"/>
    </location>
</feature>
<dbReference type="InterPro" id="IPR016181">
    <property type="entry name" value="Acyl_CoA_acyltransferase"/>
</dbReference>
<name>A0AA38VPN7_9PEZI</name>
<dbReference type="PROSITE" id="PS51186">
    <property type="entry name" value="GNAT"/>
    <property type="match status" value="1"/>
</dbReference>
<evidence type="ECO:0000259" key="1">
    <source>
        <dbReference type="PROSITE" id="PS51186"/>
    </source>
</evidence>
<evidence type="ECO:0000313" key="2">
    <source>
        <dbReference type="EMBL" id="KAJ9144103.1"/>
    </source>
</evidence>
<dbReference type="CDD" id="cd04301">
    <property type="entry name" value="NAT_SF"/>
    <property type="match status" value="1"/>
</dbReference>
<keyword evidence="3" id="KW-1185">Reference proteome</keyword>
<sequence length="209" mass="23000">MVTVEQASTDATSNAPFRVGFPASAAAAADDADLVKHLTLVVNAVYAEDERAIWEPATAFVRTNEEQVAQYLRDGELALAWRTEDGEPASASVPGASRVMGCMRLHRMDSRTYQIGMLVSDPRFRGAGVGRELMRFAEAHAKENGAEVAQVELLVPQHFVHPFKVRLEAWYTRLGYELTGTGDFAVTYPQLVSILSGPTTFKIMEKPLR</sequence>
<dbReference type="Gene3D" id="3.40.630.30">
    <property type="match status" value="1"/>
</dbReference>
<gene>
    <name evidence="2" type="ORF">NKR23_g6222</name>
</gene>
<dbReference type="InterPro" id="IPR000182">
    <property type="entry name" value="GNAT_dom"/>
</dbReference>
<dbReference type="GO" id="GO:0016747">
    <property type="term" value="F:acyltransferase activity, transferring groups other than amino-acyl groups"/>
    <property type="evidence" value="ECO:0007669"/>
    <property type="project" value="InterPro"/>
</dbReference>
<dbReference type="Proteomes" id="UP001174694">
    <property type="component" value="Unassembled WGS sequence"/>
</dbReference>